<comment type="caution">
    <text evidence="1">The sequence shown here is derived from an EMBL/GenBank/DDBJ whole genome shotgun (WGS) entry which is preliminary data.</text>
</comment>
<name>A0A5A7P993_STRAF</name>
<reference evidence="2" key="1">
    <citation type="journal article" date="2019" name="Curr. Biol.">
        <title>Genome Sequence of Striga asiatica Provides Insight into the Evolution of Plant Parasitism.</title>
        <authorList>
            <person name="Yoshida S."/>
            <person name="Kim S."/>
            <person name="Wafula E.K."/>
            <person name="Tanskanen J."/>
            <person name="Kim Y.M."/>
            <person name="Honaas L."/>
            <person name="Yang Z."/>
            <person name="Spallek T."/>
            <person name="Conn C.E."/>
            <person name="Ichihashi Y."/>
            <person name="Cheong K."/>
            <person name="Cui S."/>
            <person name="Der J.P."/>
            <person name="Gundlach H."/>
            <person name="Jiao Y."/>
            <person name="Hori C."/>
            <person name="Ishida J.K."/>
            <person name="Kasahara H."/>
            <person name="Kiba T."/>
            <person name="Kim M.S."/>
            <person name="Koo N."/>
            <person name="Laohavisit A."/>
            <person name="Lee Y.H."/>
            <person name="Lumba S."/>
            <person name="McCourt P."/>
            <person name="Mortimer J.C."/>
            <person name="Mutuku J.M."/>
            <person name="Nomura T."/>
            <person name="Sasaki-Sekimoto Y."/>
            <person name="Seto Y."/>
            <person name="Wang Y."/>
            <person name="Wakatake T."/>
            <person name="Sakakibara H."/>
            <person name="Demura T."/>
            <person name="Yamaguchi S."/>
            <person name="Yoneyama K."/>
            <person name="Manabe R.I."/>
            <person name="Nelson D.C."/>
            <person name="Schulman A.H."/>
            <person name="Timko M.P."/>
            <person name="dePamphilis C.W."/>
            <person name="Choi D."/>
            <person name="Shirasu K."/>
        </authorList>
    </citation>
    <scope>NUCLEOTIDE SEQUENCE [LARGE SCALE GENOMIC DNA]</scope>
    <source>
        <strain evidence="2">cv. UVA1</strain>
    </source>
</reference>
<keyword evidence="2" id="KW-1185">Reference proteome</keyword>
<organism evidence="1 2">
    <name type="scientific">Striga asiatica</name>
    <name type="common">Asiatic witchweed</name>
    <name type="synonym">Buchnera asiatica</name>
    <dbReference type="NCBI Taxonomy" id="4170"/>
    <lineage>
        <taxon>Eukaryota</taxon>
        <taxon>Viridiplantae</taxon>
        <taxon>Streptophyta</taxon>
        <taxon>Embryophyta</taxon>
        <taxon>Tracheophyta</taxon>
        <taxon>Spermatophyta</taxon>
        <taxon>Magnoliopsida</taxon>
        <taxon>eudicotyledons</taxon>
        <taxon>Gunneridae</taxon>
        <taxon>Pentapetalae</taxon>
        <taxon>asterids</taxon>
        <taxon>lamiids</taxon>
        <taxon>Lamiales</taxon>
        <taxon>Orobanchaceae</taxon>
        <taxon>Buchnereae</taxon>
        <taxon>Striga</taxon>
    </lineage>
</organism>
<accession>A0A5A7P993</accession>
<evidence type="ECO:0000313" key="1">
    <source>
        <dbReference type="EMBL" id="GER29197.1"/>
    </source>
</evidence>
<sequence length="122" mass="13315">IGLYLQSTIYLAFVFQNSGPQDSIKPAMHSVIIVGNNDYLILRRNPGAEESDAWSVYSATCSGETAGSSNKNRLKLAEEWLRAAVSTVVSLLIKLLPEYNPSDPGFLCESSILCLISCTDQK</sequence>
<gene>
    <name evidence="1" type="ORF">STAS_05034</name>
</gene>
<dbReference type="EMBL" id="BKCP01003336">
    <property type="protein sequence ID" value="GER29197.1"/>
    <property type="molecule type" value="Genomic_DNA"/>
</dbReference>
<dbReference type="Proteomes" id="UP000325081">
    <property type="component" value="Unassembled WGS sequence"/>
</dbReference>
<evidence type="ECO:0000313" key="2">
    <source>
        <dbReference type="Proteomes" id="UP000325081"/>
    </source>
</evidence>
<protein>
    <submittedName>
        <fullName evidence="1">Proteasome alpha subunit D2</fullName>
    </submittedName>
</protein>
<feature type="non-terminal residue" evidence="1">
    <location>
        <position position="1"/>
    </location>
</feature>
<dbReference type="AlphaFoldDB" id="A0A5A7P993"/>
<dbReference type="GO" id="GO:0000502">
    <property type="term" value="C:proteasome complex"/>
    <property type="evidence" value="ECO:0007669"/>
    <property type="project" value="UniProtKB-KW"/>
</dbReference>
<keyword evidence="1" id="KW-0647">Proteasome</keyword>
<proteinExistence type="predicted"/>